<keyword evidence="1" id="KW-0812">Transmembrane</keyword>
<dbReference type="EMBL" id="CP044463">
    <property type="protein sequence ID" value="QIC66663.1"/>
    <property type="molecule type" value="Genomic_DNA"/>
</dbReference>
<evidence type="ECO:0000313" key="2">
    <source>
        <dbReference type="EMBL" id="QIC66663.1"/>
    </source>
</evidence>
<feature type="transmembrane region" description="Helical" evidence="1">
    <location>
        <begin position="94"/>
        <end position="111"/>
    </location>
</feature>
<feature type="transmembrane region" description="Helical" evidence="1">
    <location>
        <begin position="43"/>
        <end position="62"/>
    </location>
</feature>
<accession>A0AAE6WTE5</accession>
<dbReference type="Pfam" id="PF11804">
    <property type="entry name" value="DUF3325"/>
    <property type="match status" value="1"/>
</dbReference>
<protein>
    <submittedName>
        <fullName evidence="2">DUF3325 domain-containing protein</fullName>
    </submittedName>
</protein>
<dbReference type="RefSeq" id="WP_111810402.1">
    <property type="nucleotide sequence ID" value="NZ_CAURJC010000009.1"/>
</dbReference>
<feature type="transmembrane region" description="Helical" evidence="1">
    <location>
        <begin position="69"/>
        <end position="88"/>
    </location>
</feature>
<organism evidence="2 3">
    <name type="scientific">Acinetobacter schindleri</name>
    <dbReference type="NCBI Taxonomy" id="108981"/>
    <lineage>
        <taxon>Bacteria</taxon>
        <taxon>Pseudomonadati</taxon>
        <taxon>Pseudomonadota</taxon>
        <taxon>Gammaproteobacteria</taxon>
        <taxon>Moraxellales</taxon>
        <taxon>Moraxellaceae</taxon>
        <taxon>Acinetobacter</taxon>
    </lineage>
</organism>
<keyword evidence="1" id="KW-1133">Transmembrane helix</keyword>
<evidence type="ECO:0000313" key="3">
    <source>
        <dbReference type="Proteomes" id="UP000503505"/>
    </source>
</evidence>
<evidence type="ECO:0000256" key="1">
    <source>
        <dbReference type="SAM" id="Phobius"/>
    </source>
</evidence>
<sequence length="112" mass="12184">MMFFLFIWSVSALGFIALAASMSKHQKQIFGKELDAGKTRLATLAGWGLLIIALIFCLFSGTISNMVSYWLGSLTFAALAVGLSLTYFESKIKIISIGFVLIAFISGLICVF</sequence>
<gene>
    <name evidence="2" type="ORF">FSC10_04510</name>
</gene>
<dbReference type="InterPro" id="IPR021762">
    <property type="entry name" value="DUF3325"/>
</dbReference>
<name>A0AAE6WTE5_9GAMM</name>
<dbReference type="Proteomes" id="UP000503505">
    <property type="component" value="Chromosome"/>
</dbReference>
<proteinExistence type="predicted"/>
<reference evidence="2 3" key="1">
    <citation type="submission" date="2019-09" db="EMBL/GenBank/DDBJ databases">
        <title>Non-baumannii Acinetobacter spp. carrying blaNDM-1 isolated in China.</title>
        <authorList>
            <person name="Cui C."/>
            <person name="Chen C."/>
            <person name="Sun J."/>
            <person name="Liu Y."/>
        </authorList>
    </citation>
    <scope>NUCLEOTIDE SEQUENCE [LARGE SCALE GENOMIC DNA]</scope>
    <source>
        <strain evidence="2 3">HZE23-1</strain>
    </source>
</reference>
<keyword evidence="1" id="KW-0472">Membrane</keyword>
<dbReference type="AlphaFoldDB" id="A0AAE6WTE5"/>